<dbReference type="GO" id="GO:0000287">
    <property type="term" value="F:magnesium ion binding"/>
    <property type="evidence" value="ECO:0007669"/>
    <property type="project" value="TreeGrafter"/>
</dbReference>
<dbReference type="PANTHER" id="PTHR14586:SF1">
    <property type="entry name" value="THIAMINE-TRIPHOSPHATASE"/>
    <property type="match status" value="1"/>
</dbReference>
<accession>A0A3M7S187</accession>
<dbReference type="STRING" id="10195.A0A3M7S187"/>
<dbReference type="InterPro" id="IPR039582">
    <property type="entry name" value="THTPA"/>
</dbReference>
<dbReference type="Pfam" id="PF01928">
    <property type="entry name" value="CYTH"/>
    <property type="match status" value="1"/>
</dbReference>
<dbReference type="EMBL" id="REGN01002231">
    <property type="protein sequence ID" value="RNA29390.1"/>
    <property type="molecule type" value="Genomic_DNA"/>
</dbReference>
<feature type="domain" description="CYTH" evidence="1">
    <location>
        <begin position="40"/>
        <end position="227"/>
    </location>
</feature>
<keyword evidence="3" id="KW-1185">Reference proteome</keyword>
<comment type="caution">
    <text evidence="2">The sequence shown here is derived from an EMBL/GenBank/DDBJ whole genome shotgun (WGS) entry which is preliminary data.</text>
</comment>
<dbReference type="GO" id="GO:0042357">
    <property type="term" value="P:thiamine diphosphate metabolic process"/>
    <property type="evidence" value="ECO:0007669"/>
    <property type="project" value="TreeGrafter"/>
</dbReference>
<dbReference type="SUPFAM" id="SSF55154">
    <property type="entry name" value="CYTH-like phosphatases"/>
    <property type="match status" value="1"/>
</dbReference>
<dbReference type="OrthoDB" id="442176at2759"/>
<dbReference type="PANTHER" id="PTHR14586">
    <property type="entry name" value="THIAMINE-TRIPHOSPHATASE"/>
    <property type="match status" value="1"/>
</dbReference>
<evidence type="ECO:0000259" key="1">
    <source>
        <dbReference type="PROSITE" id="PS51707"/>
    </source>
</evidence>
<reference evidence="2 3" key="1">
    <citation type="journal article" date="2018" name="Sci. Rep.">
        <title>Genomic signatures of local adaptation to the degree of environmental predictability in rotifers.</title>
        <authorList>
            <person name="Franch-Gras L."/>
            <person name="Hahn C."/>
            <person name="Garcia-Roger E.M."/>
            <person name="Carmona M.J."/>
            <person name="Serra M."/>
            <person name="Gomez A."/>
        </authorList>
    </citation>
    <scope>NUCLEOTIDE SEQUENCE [LARGE SCALE GENOMIC DNA]</scope>
    <source>
        <strain evidence="2">HYR1</strain>
    </source>
</reference>
<dbReference type="PROSITE" id="PS51707">
    <property type="entry name" value="CYTH"/>
    <property type="match status" value="1"/>
</dbReference>
<evidence type="ECO:0000313" key="2">
    <source>
        <dbReference type="EMBL" id="RNA29390.1"/>
    </source>
</evidence>
<dbReference type="InterPro" id="IPR023577">
    <property type="entry name" value="CYTH_domain"/>
</dbReference>
<dbReference type="InterPro" id="IPR033469">
    <property type="entry name" value="CYTH-like_dom_sf"/>
</dbReference>
<gene>
    <name evidence="2" type="ORF">BpHYR1_037609</name>
</gene>
<proteinExistence type="predicted"/>
<dbReference type="GO" id="GO:0050333">
    <property type="term" value="F:thiamine triphosphate phosphatase activity"/>
    <property type="evidence" value="ECO:0007669"/>
    <property type="project" value="InterPro"/>
</dbReference>
<dbReference type="Gene3D" id="2.40.320.10">
    <property type="entry name" value="Hypothetical Protein Pfu-838710-001"/>
    <property type="match status" value="1"/>
</dbReference>
<name>A0A3M7S187_BRAPC</name>
<dbReference type="Proteomes" id="UP000276133">
    <property type="component" value="Unassembled WGS sequence"/>
</dbReference>
<sequence length="259" mass="31429">MVIYRYSLMYPLQILKTISSFRSNYNRIFSVQIYNSSKDKIEIERKFWFKAADQLDQKLLQIGAKKFEKKSINDQYYDINSNFMLLNNFLLRLRIVGEKRSHWQLKYPSSNNLINQSESYYELNDKDSICEFIRNHFDIGKSYKDLESLVQFLNFKCKANISYKRQTYIFKHLKVDFDQTDFGYNLDIYENIPGKLSAYLFKNRQDVYNLLRENFIINDKYRKRLNQWVPDLKLTSDKAIINDNFYDLNAYLIYIKRFI</sequence>
<protein>
    <submittedName>
        <fullName evidence="2">Thiamine-triphosphatase isoform X1</fullName>
    </submittedName>
</protein>
<organism evidence="2 3">
    <name type="scientific">Brachionus plicatilis</name>
    <name type="common">Marine rotifer</name>
    <name type="synonym">Brachionus muelleri</name>
    <dbReference type="NCBI Taxonomy" id="10195"/>
    <lineage>
        <taxon>Eukaryota</taxon>
        <taxon>Metazoa</taxon>
        <taxon>Spiralia</taxon>
        <taxon>Gnathifera</taxon>
        <taxon>Rotifera</taxon>
        <taxon>Eurotatoria</taxon>
        <taxon>Monogononta</taxon>
        <taxon>Pseudotrocha</taxon>
        <taxon>Ploima</taxon>
        <taxon>Brachionidae</taxon>
        <taxon>Brachionus</taxon>
    </lineage>
</organism>
<evidence type="ECO:0000313" key="3">
    <source>
        <dbReference type="Proteomes" id="UP000276133"/>
    </source>
</evidence>
<dbReference type="AlphaFoldDB" id="A0A3M7S187"/>